<proteinExistence type="predicted"/>
<name>A0A401TBB3_CHIPU</name>
<dbReference type="InterPro" id="IPR050541">
    <property type="entry name" value="LRR_TM_domain-containing"/>
</dbReference>
<dbReference type="InterPro" id="IPR003591">
    <property type="entry name" value="Leu-rich_rpt_typical-subtyp"/>
</dbReference>
<dbReference type="PANTHER" id="PTHR24369">
    <property type="entry name" value="ANTIGEN BSP, PUTATIVE-RELATED"/>
    <property type="match status" value="1"/>
</dbReference>
<dbReference type="STRING" id="137246.A0A401TBB3"/>
<dbReference type="AlphaFoldDB" id="A0A401TBB3"/>
<accession>A0A401TBB3</accession>
<reference evidence="6 7" key="1">
    <citation type="journal article" date="2018" name="Nat. Ecol. Evol.">
        <title>Shark genomes provide insights into elasmobranch evolution and the origin of vertebrates.</title>
        <authorList>
            <person name="Hara Y"/>
            <person name="Yamaguchi K"/>
            <person name="Onimaru K"/>
            <person name="Kadota M"/>
            <person name="Koyanagi M"/>
            <person name="Keeley SD"/>
            <person name="Tatsumi K"/>
            <person name="Tanaka K"/>
            <person name="Motone F"/>
            <person name="Kageyama Y"/>
            <person name="Nozu R"/>
            <person name="Adachi N"/>
            <person name="Nishimura O"/>
            <person name="Nakagawa R"/>
            <person name="Tanegashima C"/>
            <person name="Kiyatake I"/>
            <person name="Matsumoto R"/>
            <person name="Murakumo K"/>
            <person name="Nishida K"/>
            <person name="Terakita A"/>
            <person name="Kuratani S"/>
            <person name="Sato K"/>
            <person name="Hyodo S Kuraku.S."/>
        </authorList>
    </citation>
    <scope>NUCLEOTIDE SEQUENCE [LARGE SCALE GENOMIC DNA]</scope>
</reference>
<feature type="domain" description="LRRNT" evidence="5">
    <location>
        <begin position="18"/>
        <end position="50"/>
    </location>
</feature>
<feature type="signal peptide" evidence="4">
    <location>
        <begin position="1"/>
        <end position="16"/>
    </location>
</feature>
<dbReference type="InterPro" id="IPR000372">
    <property type="entry name" value="LRRNT"/>
</dbReference>
<keyword evidence="7" id="KW-1185">Reference proteome</keyword>
<organism evidence="6 7">
    <name type="scientific">Chiloscyllium punctatum</name>
    <name type="common">Brownbanded bambooshark</name>
    <name type="synonym">Hemiscyllium punctatum</name>
    <dbReference type="NCBI Taxonomy" id="137246"/>
    <lineage>
        <taxon>Eukaryota</taxon>
        <taxon>Metazoa</taxon>
        <taxon>Chordata</taxon>
        <taxon>Craniata</taxon>
        <taxon>Vertebrata</taxon>
        <taxon>Chondrichthyes</taxon>
        <taxon>Elasmobranchii</taxon>
        <taxon>Galeomorphii</taxon>
        <taxon>Galeoidea</taxon>
        <taxon>Orectolobiformes</taxon>
        <taxon>Hemiscylliidae</taxon>
        <taxon>Chiloscyllium</taxon>
    </lineage>
</organism>
<feature type="chain" id="PRO_5019029586" description="LRRNT domain-containing protein" evidence="4">
    <location>
        <begin position="17"/>
        <end position="201"/>
    </location>
</feature>
<sequence length="201" mass="21937">MYVSSLLLLLVARGLARSCPAPCSCWNKVSDCSDKELVAPPFGLPLHTTNLSLAHNKVLALPPGYFSCYTDLLVLDLRNNSLTELPAGLFRPLAKLTHLDLSYNNLSRLTRELLRPARNLVRLLLSHNPGLSVIAPRALSGLPRLQHLDLSFDGLTGVSQDLLDGLPAAVSVRLAGNPWLCGCSMEPLLKWVARNLHQCNS</sequence>
<dbReference type="SMART" id="SM00369">
    <property type="entry name" value="LRR_TYP"/>
    <property type="match status" value="3"/>
</dbReference>
<evidence type="ECO:0000256" key="4">
    <source>
        <dbReference type="SAM" id="SignalP"/>
    </source>
</evidence>
<evidence type="ECO:0000256" key="3">
    <source>
        <dbReference type="ARBA" id="ARBA00022737"/>
    </source>
</evidence>
<keyword evidence="3" id="KW-0677">Repeat</keyword>
<evidence type="ECO:0000313" key="7">
    <source>
        <dbReference type="Proteomes" id="UP000287033"/>
    </source>
</evidence>
<evidence type="ECO:0000256" key="2">
    <source>
        <dbReference type="ARBA" id="ARBA00022729"/>
    </source>
</evidence>
<dbReference type="EMBL" id="BEZZ01022257">
    <property type="protein sequence ID" value="GCC39951.1"/>
    <property type="molecule type" value="Genomic_DNA"/>
</dbReference>
<keyword evidence="1" id="KW-0433">Leucine-rich repeat</keyword>
<protein>
    <recommendedName>
        <fullName evidence="5">LRRNT domain-containing protein</fullName>
    </recommendedName>
</protein>
<dbReference type="GO" id="GO:0005886">
    <property type="term" value="C:plasma membrane"/>
    <property type="evidence" value="ECO:0007669"/>
    <property type="project" value="TreeGrafter"/>
</dbReference>
<dbReference type="SUPFAM" id="SSF52058">
    <property type="entry name" value="L domain-like"/>
    <property type="match status" value="1"/>
</dbReference>
<gene>
    <name evidence="6" type="ORF">chiPu_0023508</name>
</gene>
<feature type="non-terminal residue" evidence="6">
    <location>
        <position position="201"/>
    </location>
</feature>
<dbReference type="OMA" id="NQICNIS"/>
<dbReference type="PANTHER" id="PTHR24369:SF211">
    <property type="entry name" value="LEUCINE-RICH REPEAT-CONTAINING PROTEIN 15-LIKE"/>
    <property type="match status" value="1"/>
</dbReference>
<evidence type="ECO:0000256" key="1">
    <source>
        <dbReference type="ARBA" id="ARBA00022614"/>
    </source>
</evidence>
<dbReference type="SMART" id="SM00013">
    <property type="entry name" value="LRRNT"/>
    <property type="match status" value="1"/>
</dbReference>
<dbReference type="Pfam" id="PF13855">
    <property type="entry name" value="LRR_8"/>
    <property type="match status" value="2"/>
</dbReference>
<dbReference type="PROSITE" id="PS51450">
    <property type="entry name" value="LRR"/>
    <property type="match status" value="1"/>
</dbReference>
<evidence type="ECO:0000313" key="6">
    <source>
        <dbReference type="EMBL" id="GCC39951.1"/>
    </source>
</evidence>
<dbReference type="Proteomes" id="UP000287033">
    <property type="component" value="Unassembled WGS sequence"/>
</dbReference>
<dbReference type="PRINTS" id="PR00019">
    <property type="entry name" value="LEURICHRPT"/>
</dbReference>
<keyword evidence="2 4" id="KW-0732">Signal</keyword>
<comment type="caution">
    <text evidence="6">The sequence shown here is derived from an EMBL/GenBank/DDBJ whole genome shotgun (WGS) entry which is preliminary data.</text>
</comment>
<dbReference type="InterPro" id="IPR032675">
    <property type="entry name" value="LRR_dom_sf"/>
</dbReference>
<dbReference type="OrthoDB" id="1687175at2759"/>
<dbReference type="InterPro" id="IPR001611">
    <property type="entry name" value="Leu-rich_rpt"/>
</dbReference>
<evidence type="ECO:0000259" key="5">
    <source>
        <dbReference type="SMART" id="SM00013"/>
    </source>
</evidence>
<dbReference type="Gene3D" id="3.80.10.10">
    <property type="entry name" value="Ribonuclease Inhibitor"/>
    <property type="match status" value="1"/>
</dbReference>